<evidence type="ECO:0000313" key="1">
    <source>
        <dbReference type="EMBL" id="KKK77962.1"/>
    </source>
</evidence>
<feature type="non-terminal residue" evidence="1">
    <location>
        <position position="58"/>
    </location>
</feature>
<protein>
    <submittedName>
        <fullName evidence="1">Uncharacterized protein</fullName>
    </submittedName>
</protein>
<dbReference type="AlphaFoldDB" id="A0A0F8Y990"/>
<reference evidence="1" key="1">
    <citation type="journal article" date="2015" name="Nature">
        <title>Complex archaea that bridge the gap between prokaryotes and eukaryotes.</title>
        <authorList>
            <person name="Spang A."/>
            <person name="Saw J.H."/>
            <person name="Jorgensen S.L."/>
            <person name="Zaremba-Niedzwiedzka K."/>
            <person name="Martijn J."/>
            <person name="Lind A.E."/>
            <person name="van Eijk R."/>
            <person name="Schleper C."/>
            <person name="Guy L."/>
            <person name="Ettema T.J."/>
        </authorList>
    </citation>
    <scope>NUCLEOTIDE SEQUENCE</scope>
</reference>
<organism evidence="1">
    <name type="scientific">marine sediment metagenome</name>
    <dbReference type="NCBI Taxonomy" id="412755"/>
    <lineage>
        <taxon>unclassified sequences</taxon>
        <taxon>metagenomes</taxon>
        <taxon>ecological metagenomes</taxon>
    </lineage>
</organism>
<dbReference type="EMBL" id="LAZR01054706">
    <property type="protein sequence ID" value="KKK77962.1"/>
    <property type="molecule type" value="Genomic_DNA"/>
</dbReference>
<gene>
    <name evidence="1" type="ORF">LCGC14_2848350</name>
</gene>
<name>A0A0F8Y990_9ZZZZ</name>
<comment type="caution">
    <text evidence="1">The sequence shown here is derived from an EMBL/GenBank/DDBJ whole genome shotgun (WGS) entry which is preliminary data.</text>
</comment>
<sequence>MEKTIVSMANVNRKWMESMLKKLNDDPSNFDEIVTYPPAKKWLVRHLAESGMMFKVHG</sequence>
<proteinExistence type="predicted"/>
<accession>A0A0F8Y990</accession>